<dbReference type="RefSeq" id="WP_093379492.1">
    <property type="nucleotide sequence ID" value="NZ_BNAN01000001.1"/>
</dbReference>
<evidence type="ECO:0000256" key="5">
    <source>
        <dbReference type="SAM" id="Coils"/>
    </source>
</evidence>
<dbReference type="Proteomes" id="UP000198520">
    <property type="component" value="Unassembled WGS sequence"/>
</dbReference>
<keyword evidence="5" id="KW-0175">Coiled coil</keyword>
<dbReference type="GO" id="GO:0016020">
    <property type="term" value="C:membrane"/>
    <property type="evidence" value="ECO:0007669"/>
    <property type="project" value="UniProtKB-SubCell"/>
</dbReference>
<accession>A0A1I2HZL1</accession>
<dbReference type="InterPro" id="IPR049453">
    <property type="entry name" value="Memb_transporter_dom"/>
</dbReference>
<reference evidence="9" key="1">
    <citation type="submission" date="2016-10" db="EMBL/GenBank/DDBJ databases">
        <authorList>
            <person name="Varghese N."/>
            <person name="Submissions S."/>
        </authorList>
    </citation>
    <scope>NUCLEOTIDE SEQUENCE [LARGE SCALE GENOMIC DNA]</scope>
    <source>
        <strain evidence="9">DSM 19083</strain>
    </source>
</reference>
<dbReference type="STRING" id="285351.SAMN04488035_2562"/>
<comment type="subcellular location">
    <subcellularLocation>
        <location evidence="1">Membrane</location>
        <topology evidence="1">Multi-pass membrane protein</topology>
    </subcellularLocation>
</comment>
<protein>
    <submittedName>
        <fullName evidence="8">Fusaric acid resistance protein-like</fullName>
    </submittedName>
</protein>
<evidence type="ECO:0000256" key="3">
    <source>
        <dbReference type="ARBA" id="ARBA00022989"/>
    </source>
</evidence>
<feature type="transmembrane region" description="Helical" evidence="6">
    <location>
        <begin position="146"/>
        <end position="166"/>
    </location>
</feature>
<evidence type="ECO:0000259" key="7">
    <source>
        <dbReference type="Pfam" id="PF13515"/>
    </source>
</evidence>
<feature type="transmembrane region" description="Helical" evidence="6">
    <location>
        <begin position="122"/>
        <end position="140"/>
    </location>
</feature>
<feature type="domain" description="Integral membrane bound transporter" evidence="7">
    <location>
        <begin position="41"/>
        <end position="161"/>
    </location>
</feature>
<feature type="transmembrane region" description="Helical" evidence="6">
    <location>
        <begin position="91"/>
        <end position="115"/>
    </location>
</feature>
<dbReference type="EMBL" id="FONZ01000005">
    <property type="protein sequence ID" value="SFF33811.1"/>
    <property type="molecule type" value="Genomic_DNA"/>
</dbReference>
<sequence>MDGRRRLRAARRRVPLRAVARRVRAHAPSLLLAASAAGLAFLVAGLLFGPENSVFAPIAAVVSTGLAAGQRVRRASEISVGVVVGLAAADLLSRWLGVGTFQLTLAVLVAMTIAVAARPSGLMANQAAVAAVVVMALAPYLDASAWVRLGDALVGGVVAVVLNAVASPDPYRLARGITASVLGRLADALRKAARAVETGSLAMAEEALEDMNDLDDARSEIREALAATRERLAWRQVERRERHFAVRTVTAVASRVVIMLSTGRALCRAAANLVRHRATDDGEPAVTSGHVQALQEVVRAVEELQRWVTGHADADDVRTWALRAATTSSSLLPGSHASAVLVGQVRSAAVDLLRATGATQPEAVTAVEDAAGRADRLGG</sequence>
<keyword evidence="2 6" id="KW-0812">Transmembrane</keyword>
<evidence type="ECO:0000313" key="9">
    <source>
        <dbReference type="Proteomes" id="UP000198520"/>
    </source>
</evidence>
<evidence type="ECO:0000256" key="2">
    <source>
        <dbReference type="ARBA" id="ARBA00022692"/>
    </source>
</evidence>
<dbReference type="Pfam" id="PF13515">
    <property type="entry name" value="FUSC_2"/>
    <property type="match status" value="1"/>
</dbReference>
<evidence type="ECO:0000256" key="4">
    <source>
        <dbReference type="ARBA" id="ARBA00023136"/>
    </source>
</evidence>
<dbReference type="AlphaFoldDB" id="A0A1I2HZL1"/>
<name>A0A1I2HZL1_9MICO</name>
<keyword evidence="9" id="KW-1185">Reference proteome</keyword>
<dbReference type="OrthoDB" id="5198202at2"/>
<keyword evidence="4 6" id="KW-0472">Membrane</keyword>
<evidence type="ECO:0000256" key="1">
    <source>
        <dbReference type="ARBA" id="ARBA00004141"/>
    </source>
</evidence>
<feature type="coiled-coil region" evidence="5">
    <location>
        <begin position="204"/>
        <end position="231"/>
    </location>
</feature>
<keyword evidence="3 6" id="KW-1133">Transmembrane helix</keyword>
<evidence type="ECO:0000256" key="6">
    <source>
        <dbReference type="SAM" id="Phobius"/>
    </source>
</evidence>
<gene>
    <name evidence="8" type="ORF">SAMN04488035_2562</name>
</gene>
<evidence type="ECO:0000313" key="8">
    <source>
        <dbReference type="EMBL" id="SFF33811.1"/>
    </source>
</evidence>
<proteinExistence type="predicted"/>
<organism evidence="8 9">
    <name type="scientific">Flavimobilis marinus</name>
    <dbReference type="NCBI Taxonomy" id="285351"/>
    <lineage>
        <taxon>Bacteria</taxon>
        <taxon>Bacillati</taxon>
        <taxon>Actinomycetota</taxon>
        <taxon>Actinomycetes</taxon>
        <taxon>Micrococcales</taxon>
        <taxon>Jonesiaceae</taxon>
        <taxon>Flavimobilis</taxon>
    </lineage>
</organism>